<dbReference type="InterPro" id="IPR015943">
    <property type="entry name" value="WD40/YVTN_repeat-like_dom_sf"/>
</dbReference>
<dbReference type="Gene3D" id="2.130.10.10">
    <property type="entry name" value="YVTN repeat-like/Quinoprotein amine dehydrogenase"/>
    <property type="match status" value="4"/>
</dbReference>
<dbReference type="InterPro" id="IPR011047">
    <property type="entry name" value="Quinoprotein_ADH-like_sf"/>
</dbReference>
<evidence type="ECO:0000313" key="11">
    <source>
        <dbReference type="Proteomes" id="UP000199518"/>
    </source>
</evidence>
<sequence>MSERCRTRLVFLLSFVRACGCFGLCLLTSLSARADVDFYRDVYPILKANCLSCHNKTITEAGLNLESPETIRGGGDSGPAMVPGKSIASLIVHAATQTGDVVMPPENNKAGAVKLTPAEMGLLVAWIDEGAKSSVRQTEQIVWQPLPAGIHPIYTVAVTRDARWAACGRANQLFLYDLATRRLQTRLVDPSLLPAKGALSGGTAHRDLVQSIAFSPDGSRMASGSFREVKIWKQAAAVTPRTSPLLPDATMSALTPDGRLFIAADSEGTLHVLDAVTGSTLRVIPDVKPAAKSVLCVSPDSASIAVCTAGATIGIWNLTTGERTGTIADPHGARAFVWSRDGGAIVIAGDDNVVRIWKTSATDSATPRELSGAKAPITTLVTAVNPDRVIAAGEDGNSHVWNLEDGKLLQTVKIPSASALAVSRDGKILAAGSPPGQVRLFDLATGQQIVELTGDADSQARQAGLSWDLGARQLDAAYHKKELARIAAENKVLEEVLKKARETIATVEKTLPEKEKAAATAAEAKQSAQTAVDALATQLAAMPEAALDKQHKEALKKLESATTQAAVAEAYLTSARHHIQDARGEEQSATAAQVRNAESIKAETEAVAASQTAIDQVQASLTALKKEISERKLRPLAVCFSADGATIAAAYDNGELRVWGIPSATPLLHIPGSGPATSANIVSPRDGLFVSRLADGSLIEINTTPNWELERVIGGDSAAPVFADRVNALRFSPDGRTLAVGSGEPSRSGDVSLWEVESGSQIANWTDRHRDAVLGLDFSPDGRLLASGAADKMAVVTDIATGRQMHAFEGHTHHVMGVSFRPDGRMLATAGADGVVLVWDMLLGERKKKIEGWTKEVTSLQFMGPGANVLTSAGDQRIRIVTDEGGEVRSMAKLPEFMQSAASDALGQIIVGGGEDGVLRVWDGTNGKELAVFAAP</sequence>
<keyword evidence="1 5" id="KW-0853">WD repeat</keyword>
<dbReference type="OrthoDB" id="223117at2"/>
<dbReference type="PROSITE" id="PS50082">
    <property type="entry name" value="WD_REPEATS_2"/>
    <property type="match status" value="4"/>
</dbReference>
<dbReference type="InterPro" id="IPR009056">
    <property type="entry name" value="Cyt_c-like_dom"/>
</dbReference>
<feature type="signal peptide" evidence="8">
    <location>
        <begin position="1"/>
        <end position="34"/>
    </location>
</feature>
<dbReference type="GO" id="GO:0020037">
    <property type="term" value="F:heme binding"/>
    <property type="evidence" value="ECO:0007669"/>
    <property type="project" value="InterPro"/>
</dbReference>
<dbReference type="GO" id="GO:0046872">
    <property type="term" value="F:metal ion binding"/>
    <property type="evidence" value="ECO:0007669"/>
    <property type="project" value="UniProtKB-KW"/>
</dbReference>
<dbReference type="PROSITE" id="PS00678">
    <property type="entry name" value="WD_REPEATS_1"/>
    <property type="match status" value="2"/>
</dbReference>
<dbReference type="Pfam" id="PF00400">
    <property type="entry name" value="WD40"/>
    <property type="match status" value="4"/>
</dbReference>
<feature type="domain" description="Cytochrome c" evidence="9">
    <location>
        <begin position="34"/>
        <end position="131"/>
    </location>
</feature>
<dbReference type="SUPFAM" id="SSF50998">
    <property type="entry name" value="Quinoprotein alcohol dehydrogenase-like"/>
    <property type="match status" value="1"/>
</dbReference>
<evidence type="ECO:0000256" key="3">
    <source>
        <dbReference type="ARBA" id="ARBA00022737"/>
    </source>
</evidence>
<dbReference type="PROSITE" id="PS50294">
    <property type="entry name" value="WD_REPEATS_REGION"/>
    <property type="match status" value="1"/>
</dbReference>
<dbReference type="PANTHER" id="PTHR19848:SF8">
    <property type="entry name" value="F-BOX AND WD REPEAT DOMAIN CONTAINING 7"/>
    <property type="match status" value="1"/>
</dbReference>
<feature type="repeat" description="WD" evidence="5">
    <location>
        <begin position="370"/>
        <end position="411"/>
    </location>
</feature>
<evidence type="ECO:0000256" key="6">
    <source>
        <dbReference type="PROSITE-ProRule" id="PRU00433"/>
    </source>
</evidence>
<dbReference type="SUPFAM" id="SSF82171">
    <property type="entry name" value="DPP6 N-terminal domain-like"/>
    <property type="match status" value="1"/>
</dbReference>
<organism evidence="10 11">
    <name type="scientific">Planctomicrobium piriforme</name>
    <dbReference type="NCBI Taxonomy" id="1576369"/>
    <lineage>
        <taxon>Bacteria</taxon>
        <taxon>Pseudomonadati</taxon>
        <taxon>Planctomycetota</taxon>
        <taxon>Planctomycetia</taxon>
        <taxon>Planctomycetales</taxon>
        <taxon>Planctomycetaceae</taxon>
        <taxon>Planctomicrobium</taxon>
    </lineage>
</organism>
<evidence type="ECO:0000259" key="9">
    <source>
        <dbReference type="PROSITE" id="PS51007"/>
    </source>
</evidence>
<keyword evidence="6" id="KW-0349">Heme</keyword>
<proteinExistence type="predicted"/>
<dbReference type="InterPro" id="IPR011429">
    <property type="entry name" value="Cyt_c_Planctomycete-type"/>
</dbReference>
<dbReference type="EMBL" id="FOQD01000011">
    <property type="protein sequence ID" value="SFI69109.1"/>
    <property type="molecule type" value="Genomic_DNA"/>
</dbReference>
<keyword evidence="7" id="KW-0175">Coiled coil</keyword>
<name>A0A1I3K9F2_9PLAN</name>
<gene>
    <name evidence="10" type="ORF">SAMN05421753_111159</name>
</gene>
<dbReference type="PANTHER" id="PTHR19848">
    <property type="entry name" value="WD40 REPEAT PROTEIN"/>
    <property type="match status" value="1"/>
</dbReference>
<dbReference type="STRING" id="1576369.SAMN05421753_111159"/>
<reference evidence="11" key="1">
    <citation type="submission" date="2016-10" db="EMBL/GenBank/DDBJ databases">
        <authorList>
            <person name="Varghese N."/>
            <person name="Submissions S."/>
        </authorList>
    </citation>
    <scope>NUCLEOTIDE SEQUENCE [LARGE SCALE GENOMIC DNA]</scope>
    <source>
        <strain evidence="11">DSM 26348</strain>
    </source>
</reference>
<dbReference type="InterPro" id="IPR001680">
    <property type="entry name" value="WD40_rpt"/>
</dbReference>
<dbReference type="InterPro" id="IPR019775">
    <property type="entry name" value="WD40_repeat_CS"/>
</dbReference>
<evidence type="ECO:0000256" key="8">
    <source>
        <dbReference type="SAM" id="SignalP"/>
    </source>
</evidence>
<dbReference type="GO" id="GO:0009055">
    <property type="term" value="F:electron transfer activity"/>
    <property type="evidence" value="ECO:0007669"/>
    <property type="project" value="InterPro"/>
</dbReference>
<protein>
    <submittedName>
        <fullName evidence="10">WD40 repeat</fullName>
    </submittedName>
</protein>
<feature type="coiled-coil region" evidence="7">
    <location>
        <begin position="483"/>
        <end position="517"/>
    </location>
</feature>
<keyword evidence="2 6" id="KW-0479">Metal-binding</keyword>
<dbReference type="Proteomes" id="UP000199518">
    <property type="component" value="Unassembled WGS sequence"/>
</dbReference>
<dbReference type="PROSITE" id="PS51007">
    <property type="entry name" value="CYTC"/>
    <property type="match status" value="1"/>
</dbReference>
<dbReference type="AlphaFoldDB" id="A0A1I3K9F2"/>
<evidence type="ECO:0000256" key="4">
    <source>
        <dbReference type="ARBA" id="ARBA00023004"/>
    </source>
</evidence>
<evidence type="ECO:0000256" key="5">
    <source>
        <dbReference type="PROSITE-ProRule" id="PRU00221"/>
    </source>
</evidence>
<evidence type="ECO:0000313" key="10">
    <source>
        <dbReference type="EMBL" id="SFI69109.1"/>
    </source>
</evidence>
<accession>A0A1I3K9F2</accession>
<evidence type="ECO:0000256" key="1">
    <source>
        <dbReference type="ARBA" id="ARBA00022574"/>
    </source>
</evidence>
<evidence type="ECO:0000256" key="7">
    <source>
        <dbReference type="SAM" id="Coils"/>
    </source>
</evidence>
<dbReference type="CDD" id="cd00200">
    <property type="entry name" value="WD40"/>
    <property type="match status" value="1"/>
</dbReference>
<keyword evidence="11" id="KW-1185">Reference proteome</keyword>
<keyword evidence="3" id="KW-0677">Repeat</keyword>
<evidence type="ECO:0000256" key="2">
    <source>
        <dbReference type="ARBA" id="ARBA00022723"/>
    </source>
</evidence>
<keyword evidence="4 6" id="KW-0408">Iron</keyword>
<dbReference type="Pfam" id="PF07635">
    <property type="entry name" value="PSCyt1"/>
    <property type="match status" value="1"/>
</dbReference>
<feature type="repeat" description="WD" evidence="5">
    <location>
        <begin position="907"/>
        <end position="932"/>
    </location>
</feature>
<keyword evidence="8" id="KW-0732">Signal</keyword>
<feature type="chain" id="PRO_5011441530" evidence="8">
    <location>
        <begin position="35"/>
        <end position="936"/>
    </location>
</feature>
<dbReference type="SMART" id="SM00320">
    <property type="entry name" value="WD40"/>
    <property type="match status" value="13"/>
</dbReference>
<feature type="repeat" description="WD" evidence="5">
    <location>
        <begin position="766"/>
        <end position="807"/>
    </location>
</feature>
<feature type="repeat" description="WD" evidence="5">
    <location>
        <begin position="808"/>
        <end position="841"/>
    </location>
</feature>